<sequence length="80" mass="8603">MMKPWEKVQQLLNSESRPSPPTHRSLLEALAGRGPVLWHHSGPERRASESVQSGGSSHAGDGEGRAPQGEAPSEVQEHTS</sequence>
<evidence type="ECO:0000313" key="3">
    <source>
        <dbReference type="Proteomes" id="UP000314294"/>
    </source>
</evidence>
<proteinExistence type="predicted"/>
<feature type="region of interest" description="Disordered" evidence="1">
    <location>
        <begin position="1"/>
        <end position="80"/>
    </location>
</feature>
<keyword evidence="3" id="KW-1185">Reference proteome</keyword>
<dbReference type="Proteomes" id="UP000314294">
    <property type="component" value="Unassembled WGS sequence"/>
</dbReference>
<evidence type="ECO:0000256" key="1">
    <source>
        <dbReference type="SAM" id="MobiDB-lite"/>
    </source>
</evidence>
<gene>
    <name evidence="2" type="ORF">EYF80_033294</name>
</gene>
<accession>A0A4Z2GSD4</accession>
<evidence type="ECO:0000313" key="2">
    <source>
        <dbReference type="EMBL" id="TNN56497.1"/>
    </source>
</evidence>
<dbReference type="AlphaFoldDB" id="A0A4Z2GSD4"/>
<dbReference type="EMBL" id="SRLO01000427">
    <property type="protein sequence ID" value="TNN56497.1"/>
    <property type="molecule type" value="Genomic_DNA"/>
</dbReference>
<reference evidence="2 3" key="1">
    <citation type="submission" date="2019-03" db="EMBL/GenBank/DDBJ databases">
        <title>First draft genome of Liparis tanakae, snailfish: a comprehensive survey of snailfish specific genes.</title>
        <authorList>
            <person name="Kim W."/>
            <person name="Song I."/>
            <person name="Jeong J.-H."/>
            <person name="Kim D."/>
            <person name="Kim S."/>
            <person name="Ryu S."/>
            <person name="Song J.Y."/>
            <person name="Lee S.K."/>
        </authorList>
    </citation>
    <scope>NUCLEOTIDE SEQUENCE [LARGE SCALE GENOMIC DNA]</scope>
    <source>
        <tissue evidence="2">Muscle</tissue>
    </source>
</reference>
<name>A0A4Z2GSD4_9TELE</name>
<organism evidence="2 3">
    <name type="scientific">Liparis tanakae</name>
    <name type="common">Tanaka's snailfish</name>
    <dbReference type="NCBI Taxonomy" id="230148"/>
    <lineage>
        <taxon>Eukaryota</taxon>
        <taxon>Metazoa</taxon>
        <taxon>Chordata</taxon>
        <taxon>Craniata</taxon>
        <taxon>Vertebrata</taxon>
        <taxon>Euteleostomi</taxon>
        <taxon>Actinopterygii</taxon>
        <taxon>Neopterygii</taxon>
        <taxon>Teleostei</taxon>
        <taxon>Neoteleostei</taxon>
        <taxon>Acanthomorphata</taxon>
        <taxon>Eupercaria</taxon>
        <taxon>Perciformes</taxon>
        <taxon>Cottioidei</taxon>
        <taxon>Cottales</taxon>
        <taxon>Liparidae</taxon>
        <taxon>Liparis</taxon>
    </lineage>
</organism>
<comment type="caution">
    <text evidence="2">The sequence shown here is derived from an EMBL/GenBank/DDBJ whole genome shotgun (WGS) entry which is preliminary data.</text>
</comment>
<protein>
    <submittedName>
        <fullName evidence="2">Uncharacterized protein</fullName>
    </submittedName>
</protein>